<accession>A0A510JYE8</accession>
<dbReference type="AlphaFoldDB" id="A0A510JYE8"/>
<protein>
    <submittedName>
        <fullName evidence="1">Uncharacterized protein</fullName>
    </submittedName>
</protein>
<dbReference type="OrthoDB" id="9981466at2"/>
<reference evidence="1 2" key="1">
    <citation type="submission" date="2019-07" db="EMBL/GenBank/DDBJ databases">
        <title>Complete Genome Sequence of Leptotrichia trevisanii Strain JMUB3870.</title>
        <authorList>
            <person name="Watanabe S."/>
            <person name="Cui L."/>
        </authorList>
    </citation>
    <scope>NUCLEOTIDE SEQUENCE [LARGE SCALE GENOMIC DNA]</scope>
    <source>
        <strain evidence="1 2">JMUB3870</strain>
    </source>
</reference>
<gene>
    <name evidence="1" type="ORF">JMUB3870_0526</name>
</gene>
<organism evidence="1 2">
    <name type="scientific">Leptotrichia trevisanii</name>
    <dbReference type="NCBI Taxonomy" id="109328"/>
    <lineage>
        <taxon>Bacteria</taxon>
        <taxon>Fusobacteriati</taxon>
        <taxon>Fusobacteriota</taxon>
        <taxon>Fusobacteriia</taxon>
        <taxon>Fusobacteriales</taxon>
        <taxon>Leptotrichiaceae</taxon>
        <taxon>Leptotrichia</taxon>
    </lineage>
</organism>
<dbReference type="RefSeq" id="WP_155282423.1">
    <property type="nucleotide sequence ID" value="NZ_AP019831.1"/>
</dbReference>
<evidence type="ECO:0000313" key="1">
    <source>
        <dbReference type="EMBL" id="BBM44419.1"/>
    </source>
</evidence>
<keyword evidence="2" id="KW-1185">Reference proteome</keyword>
<dbReference type="EMBL" id="AP019831">
    <property type="protein sequence ID" value="BBM44419.1"/>
    <property type="molecule type" value="Genomic_DNA"/>
</dbReference>
<name>A0A510JYE8_9FUSO</name>
<proteinExistence type="predicted"/>
<dbReference type="Proteomes" id="UP000422644">
    <property type="component" value="Chromosome"/>
</dbReference>
<sequence length="142" mass="16328">MKKIIFSVLSIFIISSVGYSEIWNLNGIILDDRIFGETEICQAIGGYYYLNTLGFTEMEMYGQNSEELFNDVAEGLVVTDTMLRNIGWSKSSVEMENINSYYIAKCNKIKMGDIKNTNNDYYSNKVRINFYNLMNNLGMLIN</sequence>
<evidence type="ECO:0000313" key="2">
    <source>
        <dbReference type="Proteomes" id="UP000422644"/>
    </source>
</evidence>